<dbReference type="AlphaFoldDB" id="V4A660"/>
<accession>V4A660</accession>
<feature type="domain" description="PH" evidence="9">
    <location>
        <begin position="459"/>
        <end position="517"/>
    </location>
</feature>
<gene>
    <name evidence="12" type="ORF">LOTGIDRAFT_123253</name>
</gene>
<dbReference type="SMART" id="SM00325">
    <property type="entry name" value="RhoGEF"/>
    <property type="match status" value="1"/>
</dbReference>
<dbReference type="Gene3D" id="1.20.900.10">
    <property type="entry name" value="Dbl homology (DH) domain"/>
    <property type="match status" value="1"/>
</dbReference>
<keyword evidence="6" id="KW-0862">Zinc</keyword>
<dbReference type="InterPro" id="IPR000219">
    <property type="entry name" value="DH_dom"/>
</dbReference>
<evidence type="ECO:0000313" key="13">
    <source>
        <dbReference type="Proteomes" id="UP000030746"/>
    </source>
</evidence>
<dbReference type="CTD" id="20232216"/>
<dbReference type="GO" id="GO:0005856">
    <property type="term" value="C:cytoskeleton"/>
    <property type="evidence" value="ECO:0007669"/>
    <property type="project" value="UniProtKB-SubCell"/>
</dbReference>
<dbReference type="STRING" id="225164.V4A660"/>
<reference evidence="12 13" key="1">
    <citation type="journal article" date="2013" name="Nature">
        <title>Insights into bilaterian evolution from three spiralian genomes.</title>
        <authorList>
            <person name="Simakov O."/>
            <person name="Marletaz F."/>
            <person name="Cho S.J."/>
            <person name="Edsinger-Gonzales E."/>
            <person name="Havlak P."/>
            <person name="Hellsten U."/>
            <person name="Kuo D.H."/>
            <person name="Larsson T."/>
            <person name="Lv J."/>
            <person name="Arendt D."/>
            <person name="Savage R."/>
            <person name="Osoegawa K."/>
            <person name="de Jong P."/>
            <person name="Grimwood J."/>
            <person name="Chapman J.A."/>
            <person name="Shapiro H."/>
            <person name="Aerts A."/>
            <person name="Otillar R.P."/>
            <person name="Terry A.Y."/>
            <person name="Boore J.L."/>
            <person name="Grigoriev I.V."/>
            <person name="Lindberg D.R."/>
            <person name="Seaver E.C."/>
            <person name="Weisblat D.A."/>
            <person name="Putnam N.H."/>
            <person name="Rokhsar D.S."/>
        </authorList>
    </citation>
    <scope>NUCLEOTIDE SEQUENCE [LARGE SCALE GENOMIC DNA]</scope>
</reference>
<dbReference type="SUPFAM" id="SSF48065">
    <property type="entry name" value="DBL homology domain (DH-domain)"/>
    <property type="match status" value="1"/>
</dbReference>
<protein>
    <recommendedName>
        <fullName evidence="14">FYVE, RhoGEF and PH domain-containing protein 6</fullName>
    </recommendedName>
</protein>
<dbReference type="OMA" id="EERITHW"/>
<evidence type="ECO:0000256" key="8">
    <source>
        <dbReference type="PROSITE-ProRule" id="PRU00091"/>
    </source>
</evidence>
<dbReference type="Gene3D" id="2.30.29.30">
    <property type="entry name" value="Pleckstrin-homology domain (PH domain)/Phosphotyrosine-binding domain (PTB)"/>
    <property type="match status" value="2"/>
</dbReference>
<dbReference type="CDD" id="cd13389">
    <property type="entry name" value="PH1_FGD5_FGD6"/>
    <property type="match status" value="1"/>
</dbReference>
<dbReference type="InterPro" id="IPR017455">
    <property type="entry name" value="Znf_FYVE-rel"/>
</dbReference>
<dbReference type="Pfam" id="PF00169">
    <property type="entry name" value="PH"/>
    <property type="match status" value="1"/>
</dbReference>
<evidence type="ECO:0000256" key="1">
    <source>
        <dbReference type="ARBA" id="ARBA00004245"/>
    </source>
</evidence>
<evidence type="ECO:0000259" key="9">
    <source>
        <dbReference type="PROSITE" id="PS50003"/>
    </source>
</evidence>
<sequence length="517" mass="59121">AKRNRKAFLTAKEIMTSEMVFVDVLKLLNVDFRVAMSKATEQSDKPVISNEVLNKILDFLPQLQNFNEDLLRDLNERIQKWEEHQKVADIFVKKGPFLKMYSSYIKNFKNSTSILDDNMKKNPVFAAAVRQFESSPRCASLALKHHMLKPIQRIPQYRLLLQDYLKHLKTDSPDYQNTINALKIVSKVADHADQSTRQGDDVQKLMEIQNALIGQFEVIQPGRELIKCGELMKLSRKELQPRMFFLFNDVLLYTVSVASGYKLNQILPVSGMKVSKPLAEDFKNEFSILSVQRSFTVAASTPEERDDWLKTLSNVIEEAAQRKNTFQTVKLHATPQTSLLDKDFIVGHKAPLMVPDARVTMCMLCLGEFTITWRRHHCRACGRVVCGNCSENKAPLRYLKYKSARVCSECYVKIESDSKCDESDITSSTPVSLTNLKARFEKIRKSARSNKGVHANDEGSDMSGYLKSYKNKKWKKMWYVVKDKVLYTYRASEDMAAVESLPLLGYEVARATAVSFS</sequence>
<dbReference type="SMART" id="SM00233">
    <property type="entry name" value="PH"/>
    <property type="match status" value="1"/>
</dbReference>
<feature type="domain" description="FYVE-type" evidence="11">
    <location>
        <begin position="356"/>
        <end position="415"/>
    </location>
</feature>
<dbReference type="Gene3D" id="3.30.40.10">
    <property type="entry name" value="Zinc/RING finger domain, C3HC4 (zinc finger)"/>
    <property type="match status" value="1"/>
</dbReference>
<keyword evidence="2" id="KW-0963">Cytoplasm</keyword>
<dbReference type="PROSITE" id="PS50010">
    <property type="entry name" value="DH_2"/>
    <property type="match status" value="1"/>
</dbReference>
<dbReference type="InterPro" id="IPR011993">
    <property type="entry name" value="PH-like_dom_sf"/>
</dbReference>
<evidence type="ECO:0000256" key="3">
    <source>
        <dbReference type="ARBA" id="ARBA00022658"/>
    </source>
</evidence>
<dbReference type="SUPFAM" id="SSF50729">
    <property type="entry name" value="PH domain-like"/>
    <property type="match status" value="2"/>
</dbReference>
<evidence type="ECO:0000313" key="12">
    <source>
        <dbReference type="EMBL" id="ESO90485.1"/>
    </source>
</evidence>
<keyword evidence="3" id="KW-0344">Guanine-nucleotide releasing factor</keyword>
<dbReference type="Proteomes" id="UP000030746">
    <property type="component" value="Unassembled WGS sequence"/>
</dbReference>
<dbReference type="PANTHER" id="PTHR12673:SF267">
    <property type="entry name" value="PROTEIN CBG10230"/>
    <property type="match status" value="1"/>
</dbReference>
<dbReference type="GO" id="GO:0008270">
    <property type="term" value="F:zinc ion binding"/>
    <property type="evidence" value="ECO:0007669"/>
    <property type="project" value="UniProtKB-KW"/>
</dbReference>
<organism evidence="12 13">
    <name type="scientific">Lottia gigantea</name>
    <name type="common">Giant owl limpet</name>
    <dbReference type="NCBI Taxonomy" id="225164"/>
    <lineage>
        <taxon>Eukaryota</taxon>
        <taxon>Metazoa</taxon>
        <taxon>Spiralia</taxon>
        <taxon>Lophotrochozoa</taxon>
        <taxon>Mollusca</taxon>
        <taxon>Gastropoda</taxon>
        <taxon>Patellogastropoda</taxon>
        <taxon>Lottioidea</taxon>
        <taxon>Lottiidae</taxon>
        <taxon>Lottia</taxon>
    </lineage>
</organism>
<dbReference type="SUPFAM" id="SSF57903">
    <property type="entry name" value="FYVE/PHD zinc finger"/>
    <property type="match status" value="1"/>
</dbReference>
<dbReference type="SMART" id="SM00064">
    <property type="entry name" value="FYVE"/>
    <property type="match status" value="1"/>
</dbReference>
<dbReference type="KEGG" id="lgi:LOTGIDRAFT_123253"/>
<proteinExistence type="predicted"/>
<dbReference type="HOGENOM" id="CLU_011755_4_0_1"/>
<keyword evidence="7" id="KW-0206">Cytoskeleton</keyword>
<feature type="domain" description="PH" evidence="9">
    <location>
        <begin position="224"/>
        <end position="317"/>
    </location>
</feature>
<comment type="subcellular location">
    <subcellularLocation>
        <location evidence="1">Cytoplasm</location>
        <location evidence="1">Cytoskeleton</location>
    </subcellularLocation>
</comment>
<dbReference type="EMBL" id="KB202408">
    <property type="protein sequence ID" value="ESO90485.1"/>
    <property type="molecule type" value="Genomic_DNA"/>
</dbReference>
<dbReference type="CDD" id="cd00160">
    <property type="entry name" value="RhoGEF"/>
    <property type="match status" value="1"/>
</dbReference>
<dbReference type="GO" id="GO:0005737">
    <property type="term" value="C:cytoplasm"/>
    <property type="evidence" value="ECO:0007669"/>
    <property type="project" value="TreeGrafter"/>
</dbReference>
<evidence type="ECO:0000256" key="6">
    <source>
        <dbReference type="ARBA" id="ARBA00022833"/>
    </source>
</evidence>
<keyword evidence="13" id="KW-1185">Reference proteome</keyword>
<dbReference type="InterPro" id="IPR013083">
    <property type="entry name" value="Znf_RING/FYVE/PHD"/>
</dbReference>
<dbReference type="InterPro" id="IPR011011">
    <property type="entry name" value="Znf_FYVE_PHD"/>
</dbReference>
<keyword evidence="4" id="KW-0479">Metal-binding</keyword>
<dbReference type="GeneID" id="20232216"/>
<dbReference type="PROSITE" id="PS50003">
    <property type="entry name" value="PH_DOMAIN"/>
    <property type="match status" value="2"/>
</dbReference>
<dbReference type="OrthoDB" id="245697at2759"/>
<evidence type="ECO:0000259" key="11">
    <source>
        <dbReference type="PROSITE" id="PS50178"/>
    </source>
</evidence>
<dbReference type="Pfam" id="PF00621">
    <property type="entry name" value="RhoGEF"/>
    <property type="match status" value="1"/>
</dbReference>
<evidence type="ECO:0000259" key="10">
    <source>
        <dbReference type="PROSITE" id="PS50010"/>
    </source>
</evidence>
<dbReference type="InterPro" id="IPR001849">
    <property type="entry name" value="PH_domain"/>
</dbReference>
<dbReference type="GO" id="GO:0005085">
    <property type="term" value="F:guanyl-nucleotide exchange factor activity"/>
    <property type="evidence" value="ECO:0007669"/>
    <property type="project" value="UniProtKB-KW"/>
</dbReference>
<dbReference type="PANTHER" id="PTHR12673">
    <property type="entry name" value="FACIOGENITAL DYSPLASIA PROTEIN"/>
    <property type="match status" value="1"/>
</dbReference>
<evidence type="ECO:0000256" key="7">
    <source>
        <dbReference type="ARBA" id="ARBA00023212"/>
    </source>
</evidence>
<keyword evidence="5 8" id="KW-0863">Zinc-finger</keyword>
<feature type="domain" description="DH" evidence="10">
    <location>
        <begin position="6"/>
        <end position="195"/>
    </location>
</feature>
<evidence type="ECO:0008006" key="14">
    <source>
        <dbReference type="Google" id="ProtNLM"/>
    </source>
</evidence>
<dbReference type="InterPro" id="IPR000306">
    <property type="entry name" value="Znf_FYVE"/>
</dbReference>
<dbReference type="PROSITE" id="PS50178">
    <property type="entry name" value="ZF_FYVE"/>
    <property type="match status" value="1"/>
</dbReference>
<dbReference type="RefSeq" id="XP_009058807.1">
    <property type="nucleotide sequence ID" value="XM_009060559.1"/>
</dbReference>
<dbReference type="InterPro" id="IPR035899">
    <property type="entry name" value="DBL_dom_sf"/>
</dbReference>
<evidence type="ECO:0000256" key="4">
    <source>
        <dbReference type="ARBA" id="ARBA00022723"/>
    </source>
</evidence>
<dbReference type="InterPro" id="IPR051092">
    <property type="entry name" value="FYVE_RhoGEF_PH"/>
</dbReference>
<evidence type="ECO:0000256" key="5">
    <source>
        <dbReference type="ARBA" id="ARBA00022771"/>
    </source>
</evidence>
<feature type="non-terminal residue" evidence="12">
    <location>
        <position position="1"/>
    </location>
</feature>
<name>V4A660_LOTGI</name>
<evidence type="ECO:0000256" key="2">
    <source>
        <dbReference type="ARBA" id="ARBA00022490"/>
    </source>
</evidence>
<dbReference type="Pfam" id="PF01363">
    <property type="entry name" value="FYVE"/>
    <property type="match status" value="1"/>
</dbReference>